<dbReference type="PRINTS" id="PR00138">
    <property type="entry name" value="MATRIXIN"/>
</dbReference>
<keyword evidence="10" id="KW-0106">Calcium</keyword>
<evidence type="ECO:0000256" key="4">
    <source>
        <dbReference type="ARBA" id="ARBA00022729"/>
    </source>
</evidence>
<dbReference type="InterPro" id="IPR021190">
    <property type="entry name" value="Pept_M10A"/>
</dbReference>
<keyword evidence="15" id="KW-1185">Reference proteome</keyword>
<proteinExistence type="inferred from homology"/>
<feature type="binding site" evidence="10">
    <location>
        <position position="207"/>
    </location>
    <ligand>
        <name>Zn(2+)</name>
        <dbReference type="ChEBI" id="CHEBI:29105"/>
        <label>1</label>
    </ligand>
</feature>
<dbReference type="GO" id="GO:0030198">
    <property type="term" value="P:extracellular matrix organization"/>
    <property type="evidence" value="ECO:0007669"/>
    <property type="project" value="TreeGrafter"/>
</dbReference>
<keyword evidence="7" id="KW-0482">Metalloprotease</keyword>
<dbReference type="PANTHER" id="PTHR10201:SF213">
    <property type="entry name" value="METALLOENDOPROTEINASE 2-MMP-LIKE"/>
    <property type="match status" value="1"/>
</dbReference>
<evidence type="ECO:0000256" key="5">
    <source>
        <dbReference type="ARBA" id="ARBA00022801"/>
    </source>
</evidence>
<feature type="binding site" evidence="10">
    <location>
        <position position="209"/>
    </location>
    <ligand>
        <name>Zn(2+)</name>
        <dbReference type="ChEBI" id="CHEBI:29105"/>
        <label>1</label>
    </ligand>
</feature>
<feature type="domain" description="Peptidase metallopeptidase" evidence="13">
    <location>
        <begin position="146"/>
        <end position="301"/>
    </location>
</feature>
<keyword evidence="4 12" id="KW-0732">Signal</keyword>
<comment type="cofactor">
    <cofactor evidence="10">
        <name>Zn(2+)</name>
        <dbReference type="ChEBI" id="CHEBI:29105"/>
    </cofactor>
    <text evidence="10">Binds 2 Zn(2+) ions per subunit.</text>
</comment>
<evidence type="ECO:0000259" key="13">
    <source>
        <dbReference type="SMART" id="SM00235"/>
    </source>
</evidence>
<dbReference type="SUPFAM" id="SSF47090">
    <property type="entry name" value="PGBD-like"/>
    <property type="match status" value="1"/>
</dbReference>
<dbReference type="GO" id="GO:0030574">
    <property type="term" value="P:collagen catabolic process"/>
    <property type="evidence" value="ECO:0007669"/>
    <property type="project" value="TreeGrafter"/>
</dbReference>
<feature type="signal peptide" evidence="12">
    <location>
        <begin position="1"/>
        <end position="24"/>
    </location>
</feature>
<dbReference type="GO" id="GO:0031012">
    <property type="term" value="C:extracellular matrix"/>
    <property type="evidence" value="ECO:0007669"/>
    <property type="project" value="InterPro"/>
</dbReference>
<keyword evidence="6 10" id="KW-0862">Zinc</keyword>
<feature type="binding site" evidence="10">
    <location>
        <position position="260"/>
    </location>
    <ligand>
        <name>Zn(2+)</name>
        <dbReference type="ChEBI" id="CHEBI:29105"/>
        <label>2</label>
        <note>catalytic</note>
    </ligand>
</feature>
<feature type="binding site" evidence="10">
    <location>
        <position position="237"/>
    </location>
    <ligand>
        <name>Ca(2+)</name>
        <dbReference type="ChEBI" id="CHEBI:29108"/>
        <label>1</label>
    </ligand>
</feature>
<dbReference type="SUPFAM" id="SSF55486">
    <property type="entry name" value="Metalloproteases ('zincins'), catalytic domain"/>
    <property type="match status" value="1"/>
</dbReference>
<name>A0A8S0R7H4_OLEEU</name>
<dbReference type="PROSITE" id="PS00546">
    <property type="entry name" value="CYSTEINE_SWITCH"/>
    <property type="match status" value="1"/>
</dbReference>
<dbReference type="InterPro" id="IPR033739">
    <property type="entry name" value="M10A_MMP"/>
</dbReference>
<dbReference type="Gene3D" id="3.40.390.10">
    <property type="entry name" value="Collagenase (Catalytic Domain)"/>
    <property type="match status" value="1"/>
</dbReference>
<evidence type="ECO:0000313" key="14">
    <source>
        <dbReference type="EMBL" id="CAA2974229.1"/>
    </source>
</evidence>
<dbReference type="InterPro" id="IPR006026">
    <property type="entry name" value="Peptidase_Metallo"/>
</dbReference>
<keyword evidence="5" id="KW-0378">Hydrolase</keyword>
<dbReference type="AlphaFoldDB" id="A0A8S0R7H4"/>
<evidence type="ECO:0000256" key="9">
    <source>
        <dbReference type="PIRSR" id="PIRSR621190-1"/>
    </source>
</evidence>
<feature type="binding site" evidence="10">
    <location>
        <position position="237"/>
    </location>
    <ligand>
        <name>Ca(2+)</name>
        <dbReference type="ChEBI" id="CHEBI:29108"/>
        <label>3</label>
    </ligand>
</feature>
<gene>
    <name evidence="14" type="ORF">OLEA9_A020639</name>
</gene>
<dbReference type="InterPro" id="IPR021158">
    <property type="entry name" value="Pept_M10A_Zn_BS"/>
</dbReference>
<dbReference type="OrthoDB" id="406838at2759"/>
<keyword evidence="8" id="KW-0865">Zymogen</keyword>
<comment type="cofactor">
    <cofactor evidence="10">
        <name>Ca(2+)</name>
        <dbReference type="ChEBI" id="CHEBI:29108"/>
    </cofactor>
    <text evidence="10">Can bind about 5 Ca(2+) ions per subunit.</text>
</comment>
<evidence type="ECO:0000256" key="1">
    <source>
        <dbReference type="ARBA" id="ARBA00009614"/>
    </source>
</evidence>
<dbReference type="GO" id="GO:0004222">
    <property type="term" value="F:metalloendopeptidase activity"/>
    <property type="evidence" value="ECO:0007669"/>
    <property type="project" value="InterPro"/>
</dbReference>
<feature type="chain" id="PRO_5035849157" evidence="12">
    <location>
        <begin position="25"/>
        <end position="301"/>
    </location>
</feature>
<keyword evidence="3 10" id="KW-0479">Metal-binding</keyword>
<organism evidence="14 15">
    <name type="scientific">Olea europaea subsp. europaea</name>
    <dbReference type="NCBI Taxonomy" id="158383"/>
    <lineage>
        <taxon>Eukaryota</taxon>
        <taxon>Viridiplantae</taxon>
        <taxon>Streptophyta</taxon>
        <taxon>Embryophyta</taxon>
        <taxon>Tracheophyta</taxon>
        <taxon>Spermatophyta</taxon>
        <taxon>Magnoliopsida</taxon>
        <taxon>eudicotyledons</taxon>
        <taxon>Gunneridae</taxon>
        <taxon>Pentapetalae</taxon>
        <taxon>asterids</taxon>
        <taxon>lamiids</taxon>
        <taxon>Lamiales</taxon>
        <taxon>Oleaceae</taxon>
        <taxon>Oleeae</taxon>
        <taxon>Olea</taxon>
    </lineage>
</organism>
<sequence length="301" mass="33820">MAPQVTQLFLCLFLIFFLVPSNICLMEIEEINRVKLSPFEFLKNLQGNKKGDHVKELHHLRKYLNQFGYLESLDENDEFDDDLEFAIITYQLNYNLNITGVIDFETVSKMSIPRCGMPDIINGTNNMYHHGSSPFHIVSHYSFFKNFPKWPKTLLTYGFKPGFPIEFMPAIGLAFYKWAGATNFEFLPTFIGDQNADLHIAFVSGDHGDNAPFDGPGGVLAHASPPTFGQFHLDATEPWSIGAAPEKIDMISVAMHEIGHLLGLEHSKVEAAVMYPYIGHGVDKTTLNEDDIAGIRALYGL</sequence>
<evidence type="ECO:0000256" key="2">
    <source>
        <dbReference type="ARBA" id="ARBA00022670"/>
    </source>
</evidence>
<dbReference type="CDD" id="cd04278">
    <property type="entry name" value="ZnMc_MMP"/>
    <property type="match status" value="1"/>
</dbReference>
<dbReference type="GO" id="GO:0006508">
    <property type="term" value="P:proteolysis"/>
    <property type="evidence" value="ECO:0007669"/>
    <property type="project" value="UniProtKB-KW"/>
</dbReference>
<feature type="binding site" evidence="10">
    <location>
        <position position="215"/>
    </location>
    <ligand>
        <name>Ca(2+)</name>
        <dbReference type="ChEBI" id="CHEBI:29108"/>
        <label>3</label>
    </ligand>
</feature>
<evidence type="ECO:0000256" key="8">
    <source>
        <dbReference type="ARBA" id="ARBA00023145"/>
    </source>
</evidence>
<dbReference type="Gramene" id="OE9A020639T1">
    <property type="protein sequence ID" value="OE9A020639C1"/>
    <property type="gene ID" value="OE9A020639"/>
</dbReference>
<dbReference type="Pfam" id="PF00413">
    <property type="entry name" value="Peptidase_M10"/>
    <property type="match status" value="1"/>
</dbReference>
<feature type="active site" evidence="9">
    <location>
        <position position="257"/>
    </location>
</feature>
<feature type="binding site" evidence="10">
    <location>
        <position position="256"/>
    </location>
    <ligand>
        <name>Zn(2+)</name>
        <dbReference type="ChEBI" id="CHEBI:29105"/>
        <label>2</label>
        <note>catalytic</note>
    </ligand>
</feature>
<comment type="caution">
    <text evidence="14">The sequence shown here is derived from an EMBL/GenBank/DDBJ whole genome shotgun (WGS) entry which is preliminary data.</text>
</comment>
<evidence type="ECO:0000256" key="11">
    <source>
        <dbReference type="PIRSR" id="PIRSR621190-5"/>
    </source>
</evidence>
<accession>A0A8S0R7H4</accession>
<feature type="binding site" description="in inhibited form" evidence="10">
    <location>
        <position position="115"/>
    </location>
    <ligand>
        <name>Zn(2+)</name>
        <dbReference type="ChEBI" id="CHEBI:29105"/>
        <label>2</label>
        <note>catalytic</note>
    </ligand>
</feature>
<dbReference type="InterPro" id="IPR036365">
    <property type="entry name" value="PGBD-like_sf"/>
</dbReference>
<dbReference type="SMART" id="SM00235">
    <property type="entry name" value="ZnMc"/>
    <property type="match status" value="1"/>
</dbReference>
<dbReference type="Pfam" id="PF01471">
    <property type="entry name" value="PG_binding_1"/>
    <property type="match status" value="1"/>
</dbReference>
<feature type="binding site" evidence="10">
    <location>
        <position position="274"/>
    </location>
    <ligand>
        <name>Zn(2+)</name>
        <dbReference type="ChEBI" id="CHEBI:29105"/>
        <label>2</label>
        <note>catalytic</note>
    </ligand>
</feature>
<dbReference type="InterPro" id="IPR024079">
    <property type="entry name" value="MetalloPept_cat_dom_sf"/>
</dbReference>
<feature type="binding site" evidence="10">
    <location>
        <position position="234"/>
    </location>
    <ligand>
        <name>Ca(2+)</name>
        <dbReference type="ChEBI" id="CHEBI:29108"/>
        <label>3</label>
    </ligand>
</feature>
<feature type="binding site" evidence="10">
    <location>
        <position position="232"/>
    </location>
    <ligand>
        <name>Zn(2+)</name>
        <dbReference type="ChEBI" id="CHEBI:29105"/>
        <label>1</label>
    </ligand>
</feature>
<feature type="binding site" evidence="10">
    <location>
        <position position="222"/>
    </location>
    <ligand>
        <name>Zn(2+)</name>
        <dbReference type="ChEBI" id="CHEBI:29105"/>
        <label>1</label>
    </ligand>
</feature>
<keyword evidence="2" id="KW-0645">Protease</keyword>
<dbReference type="EMBL" id="CACTIH010002157">
    <property type="protein sequence ID" value="CAA2974229.1"/>
    <property type="molecule type" value="Genomic_DNA"/>
</dbReference>
<dbReference type="InterPro" id="IPR002477">
    <property type="entry name" value="Peptidoglycan-bd-like"/>
</dbReference>
<dbReference type="Proteomes" id="UP000594638">
    <property type="component" value="Unassembled WGS sequence"/>
</dbReference>
<feature type="binding site" evidence="10">
    <location>
        <position position="197"/>
    </location>
    <ligand>
        <name>Ca(2+)</name>
        <dbReference type="ChEBI" id="CHEBI:29108"/>
        <label>2</label>
    </ligand>
</feature>
<evidence type="ECO:0000313" key="15">
    <source>
        <dbReference type="Proteomes" id="UP000594638"/>
    </source>
</evidence>
<dbReference type="InterPro" id="IPR001818">
    <property type="entry name" value="Pept_M10_metallopeptidase"/>
</dbReference>
<evidence type="ECO:0000256" key="10">
    <source>
        <dbReference type="PIRSR" id="PIRSR621190-2"/>
    </source>
</evidence>
<evidence type="ECO:0000256" key="7">
    <source>
        <dbReference type="ARBA" id="ARBA00023049"/>
    </source>
</evidence>
<dbReference type="PANTHER" id="PTHR10201">
    <property type="entry name" value="MATRIX METALLOPROTEINASE"/>
    <property type="match status" value="1"/>
</dbReference>
<feature type="short sequence motif" description="Cysteine switch" evidence="11">
    <location>
        <begin position="113"/>
        <end position="138"/>
    </location>
</feature>
<feature type="binding site" evidence="10">
    <location>
        <position position="266"/>
    </location>
    <ligand>
        <name>Zn(2+)</name>
        <dbReference type="ChEBI" id="CHEBI:29105"/>
        <label>2</label>
        <note>catalytic</note>
    </ligand>
</feature>
<feature type="binding site" evidence="10">
    <location>
        <position position="214"/>
    </location>
    <ligand>
        <name>Ca(2+)</name>
        <dbReference type="ChEBI" id="CHEBI:29108"/>
        <label>3</label>
    </ligand>
</feature>
<evidence type="ECO:0000256" key="12">
    <source>
        <dbReference type="SAM" id="SignalP"/>
    </source>
</evidence>
<reference evidence="14 15" key="1">
    <citation type="submission" date="2019-12" db="EMBL/GenBank/DDBJ databases">
        <authorList>
            <person name="Alioto T."/>
            <person name="Alioto T."/>
            <person name="Gomez Garrido J."/>
        </authorList>
    </citation>
    <scope>NUCLEOTIDE SEQUENCE [LARGE SCALE GENOMIC DNA]</scope>
</reference>
<dbReference type="GO" id="GO:0008270">
    <property type="term" value="F:zinc ion binding"/>
    <property type="evidence" value="ECO:0007669"/>
    <property type="project" value="InterPro"/>
</dbReference>
<evidence type="ECO:0000256" key="6">
    <source>
        <dbReference type="ARBA" id="ARBA00022833"/>
    </source>
</evidence>
<protein>
    <submittedName>
        <fullName evidence="14">Metalloendo ase 3-MMP-like</fullName>
    </submittedName>
</protein>
<evidence type="ECO:0000256" key="3">
    <source>
        <dbReference type="ARBA" id="ARBA00022723"/>
    </source>
</evidence>
<comment type="similarity">
    <text evidence="1">Belongs to the peptidase M10A family. Matrix metalloproteinases (MMPs) subfamily.</text>
</comment>